<evidence type="ECO:0000313" key="4">
    <source>
        <dbReference type="Proteomes" id="UP000011087"/>
    </source>
</evidence>
<evidence type="ECO:0000256" key="1">
    <source>
        <dbReference type="SAM" id="Coils"/>
    </source>
</evidence>
<proteinExistence type="predicted"/>
<dbReference type="OMA" id="KEISYHF"/>
<feature type="coiled-coil region" evidence="1">
    <location>
        <begin position="289"/>
        <end position="521"/>
    </location>
</feature>
<dbReference type="AlphaFoldDB" id="L1K4J0"/>
<evidence type="ECO:0000313" key="2">
    <source>
        <dbReference type="EMBL" id="EKX55524.1"/>
    </source>
</evidence>
<dbReference type="PaxDb" id="55529-EKX55524"/>
<feature type="coiled-coil region" evidence="1">
    <location>
        <begin position="191"/>
        <end position="253"/>
    </location>
</feature>
<reference evidence="3" key="3">
    <citation type="submission" date="2015-06" db="UniProtKB">
        <authorList>
            <consortium name="EnsemblProtists"/>
        </authorList>
    </citation>
    <scope>IDENTIFICATION</scope>
</reference>
<keyword evidence="4" id="KW-1185">Reference proteome</keyword>
<keyword evidence="1" id="KW-0175">Coiled coil</keyword>
<gene>
    <name evidence="2" type="ORF">GUITHDRAFT_99301</name>
</gene>
<evidence type="ECO:0000313" key="3">
    <source>
        <dbReference type="EnsemblProtists" id="EKX55524"/>
    </source>
</evidence>
<organism evidence="2">
    <name type="scientific">Guillardia theta (strain CCMP2712)</name>
    <name type="common">Cryptophyte</name>
    <dbReference type="NCBI Taxonomy" id="905079"/>
    <lineage>
        <taxon>Eukaryota</taxon>
        <taxon>Cryptophyceae</taxon>
        <taxon>Pyrenomonadales</taxon>
        <taxon>Geminigeraceae</taxon>
        <taxon>Guillardia</taxon>
    </lineage>
</organism>
<dbReference type="RefSeq" id="XP_005842504.1">
    <property type="nucleotide sequence ID" value="XM_005842447.1"/>
</dbReference>
<name>L1K4J0_GUITC</name>
<dbReference type="EnsemblProtists" id="EKX55524">
    <property type="protein sequence ID" value="EKX55524"/>
    <property type="gene ID" value="GUITHDRAFT_99301"/>
</dbReference>
<dbReference type="Proteomes" id="UP000011087">
    <property type="component" value="Unassembled WGS sequence"/>
</dbReference>
<protein>
    <submittedName>
        <fullName evidence="2 3">Uncharacterized protein</fullName>
    </submittedName>
</protein>
<reference evidence="4" key="2">
    <citation type="submission" date="2012-11" db="EMBL/GenBank/DDBJ databases">
        <authorList>
            <person name="Kuo A."/>
            <person name="Curtis B.A."/>
            <person name="Tanifuji G."/>
            <person name="Burki F."/>
            <person name="Gruber A."/>
            <person name="Irimia M."/>
            <person name="Maruyama S."/>
            <person name="Arias M.C."/>
            <person name="Ball S.G."/>
            <person name="Gile G.H."/>
            <person name="Hirakawa Y."/>
            <person name="Hopkins J.F."/>
            <person name="Rensing S.A."/>
            <person name="Schmutz J."/>
            <person name="Symeonidi A."/>
            <person name="Elias M."/>
            <person name="Eveleigh R.J."/>
            <person name="Herman E.K."/>
            <person name="Klute M.J."/>
            <person name="Nakayama T."/>
            <person name="Obornik M."/>
            <person name="Reyes-Prieto A."/>
            <person name="Armbrust E.V."/>
            <person name="Aves S.J."/>
            <person name="Beiko R.G."/>
            <person name="Coutinho P."/>
            <person name="Dacks J.B."/>
            <person name="Durnford D.G."/>
            <person name="Fast N.M."/>
            <person name="Green B.R."/>
            <person name="Grisdale C."/>
            <person name="Hempe F."/>
            <person name="Henrissat B."/>
            <person name="Hoppner M.P."/>
            <person name="Ishida K.-I."/>
            <person name="Kim E."/>
            <person name="Koreny L."/>
            <person name="Kroth P.G."/>
            <person name="Liu Y."/>
            <person name="Malik S.-B."/>
            <person name="Maier U.G."/>
            <person name="McRose D."/>
            <person name="Mock T."/>
            <person name="Neilson J.A."/>
            <person name="Onodera N.T."/>
            <person name="Poole A.M."/>
            <person name="Pritham E.J."/>
            <person name="Richards T.A."/>
            <person name="Rocap G."/>
            <person name="Roy S.W."/>
            <person name="Sarai C."/>
            <person name="Schaack S."/>
            <person name="Shirato S."/>
            <person name="Slamovits C.H."/>
            <person name="Spencer D.F."/>
            <person name="Suzuki S."/>
            <person name="Worden A.Z."/>
            <person name="Zauner S."/>
            <person name="Barry K."/>
            <person name="Bell C."/>
            <person name="Bharti A.K."/>
            <person name="Crow J.A."/>
            <person name="Grimwood J."/>
            <person name="Kramer R."/>
            <person name="Lindquist E."/>
            <person name="Lucas S."/>
            <person name="Salamov A."/>
            <person name="McFadden G.I."/>
            <person name="Lane C.E."/>
            <person name="Keeling P.J."/>
            <person name="Gray M.W."/>
            <person name="Grigoriev I.V."/>
            <person name="Archibald J.M."/>
        </authorList>
    </citation>
    <scope>NUCLEOTIDE SEQUENCE</scope>
    <source>
        <strain evidence="4">CCMP2712</strain>
    </source>
</reference>
<reference evidence="2 4" key="1">
    <citation type="journal article" date="2012" name="Nature">
        <title>Algal genomes reveal evolutionary mosaicism and the fate of nucleomorphs.</title>
        <authorList>
            <consortium name="DOE Joint Genome Institute"/>
            <person name="Curtis B.A."/>
            <person name="Tanifuji G."/>
            <person name="Burki F."/>
            <person name="Gruber A."/>
            <person name="Irimia M."/>
            <person name="Maruyama S."/>
            <person name="Arias M.C."/>
            <person name="Ball S.G."/>
            <person name="Gile G.H."/>
            <person name="Hirakawa Y."/>
            <person name="Hopkins J.F."/>
            <person name="Kuo A."/>
            <person name="Rensing S.A."/>
            <person name="Schmutz J."/>
            <person name="Symeonidi A."/>
            <person name="Elias M."/>
            <person name="Eveleigh R.J."/>
            <person name="Herman E.K."/>
            <person name="Klute M.J."/>
            <person name="Nakayama T."/>
            <person name="Obornik M."/>
            <person name="Reyes-Prieto A."/>
            <person name="Armbrust E.V."/>
            <person name="Aves S.J."/>
            <person name="Beiko R.G."/>
            <person name="Coutinho P."/>
            <person name="Dacks J.B."/>
            <person name="Durnford D.G."/>
            <person name="Fast N.M."/>
            <person name="Green B.R."/>
            <person name="Grisdale C.J."/>
            <person name="Hempel F."/>
            <person name="Henrissat B."/>
            <person name="Hoppner M.P."/>
            <person name="Ishida K."/>
            <person name="Kim E."/>
            <person name="Koreny L."/>
            <person name="Kroth P.G."/>
            <person name="Liu Y."/>
            <person name="Malik S.B."/>
            <person name="Maier U.G."/>
            <person name="McRose D."/>
            <person name="Mock T."/>
            <person name="Neilson J.A."/>
            <person name="Onodera N.T."/>
            <person name="Poole A.M."/>
            <person name="Pritham E.J."/>
            <person name="Richards T.A."/>
            <person name="Rocap G."/>
            <person name="Roy S.W."/>
            <person name="Sarai C."/>
            <person name="Schaack S."/>
            <person name="Shirato S."/>
            <person name="Slamovits C.H."/>
            <person name="Spencer D.F."/>
            <person name="Suzuki S."/>
            <person name="Worden A.Z."/>
            <person name="Zauner S."/>
            <person name="Barry K."/>
            <person name="Bell C."/>
            <person name="Bharti A.K."/>
            <person name="Crow J.A."/>
            <person name="Grimwood J."/>
            <person name="Kramer R."/>
            <person name="Lindquist E."/>
            <person name="Lucas S."/>
            <person name="Salamov A."/>
            <person name="McFadden G.I."/>
            <person name="Lane C.E."/>
            <person name="Keeling P.J."/>
            <person name="Gray M.W."/>
            <person name="Grigoriev I.V."/>
            <person name="Archibald J.M."/>
        </authorList>
    </citation>
    <scope>NUCLEOTIDE SEQUENCE</scope>
    <source>
        <strain evidence="2 4">CCMP2712</strain>
    </source>
</reference>
<sequence length="548" mass="62808">MLASMAGMASAATFAHAFMQIRGAESRLQILEETLVQERCRFQNLSSVQKRLVENIETILRDNDMEEELLDIKKVISTIDGLQGDQAGLLECHDSQNGNTEVESDSTRSTIRSKGCRPRDLVFEISDKMLAFIEARADMKEYDKSVILDDIARLKTLFTQNYVKQSTIRSFELISRCQRSVHTMDAFFGEKSEMKDKLNELGTALREKTRRLEELEHQLALQESRVRELQTRNENLSDELEQTLQDKTMLLSQVSLISSQKKSLLRDKSIMEDLCEQRARSEKETRMMIITLEEELANMTAAYAGLEEGKGREEEEARRRIEELEEELANMTAAYAGLEEGKGREEEEARRRIEELEEELANMTAAYAGLEEGKGREEEEARRRIEELEEELANMTAAYAGLEEGKGREEEEARRRIEGLEEELEASVAVNRQLEIQISFSLGDFQRLQEEQEQAKEKVKELESALEEAKEDNRRLHEAEGSMKEEIAAKTSEAKQLLELVDELQQEKEVLVAEVERLDQEYSKAMLDADHVREAGEAEENMSRSIGL</sequence>
<accession>L1K4J0</accession>
<dbReference type="HOGENOM" id="CLU_497366_0_0_1"/>
<dbReference type="STRING" id="905079.L1K4J0"/>
<dbReference type="KEGG" id="gtt:GUITHDRAFT_99301"/>
<dbReference type="GeneID" id="17312145"/>
<dbReference type="EMBL" id="JH992965">
    <property type="protein sequence ID" value="EKX55524.1"/>
    <property type="molecule type" value="Genomic_DNA"/>
</dbReference>